<name>A0A371H1L5_MUCPR</name>
<dbReference type="SUPFAM" id="SSF46689">
    <property type="entry name" value="Homeodomain-like"/>
    <property type="match status" value="1"/>
</dbReference>
<dbReference type="Gene3D" id="1.10.10.60">
    <property type="entry name" value="Homeodomain-like"/>
    <property type="match status" value="2"/>
</dbReference>
<keyword evidence="5" id="KW-0804">Transcription</keyword>
<dbReference type="InterPro" id="IPR017930">
    <property type="entry name" value="Myb_dom"/>
</dbReference>
<feature type="region of interest" description="Disordered" evidence="7">
    <location>
        <begin position="1"/>
        <end position="44"/>
    </location>
</feature>
<keyword evidence="3" id="KW-0805">Transcription regulation</keyword>
<evidence type="ECO:0000256" key="4">
    <source>
        <dbReference type="ARBA" id="ARBA00023125"/>
    </source>
</evidence>
<evidence type="ECO:0000256" key="3">
    <source>
        <dbReference type="ARBA" id="ARBA00023015"/>
    </source>
</evidence>
<evidence type="ECO:0000313" key="10">
    <source>
        <dbReference type="EMBL" id="RDX96681.1"/>
    </source>
</evidence>
<feature type="compositionally biased region" description="Low complexity" evidence="7">
    <location>
        <begin position="1"/>
        <end position="22"/>
    </location>
</feature>
<dbReference type="InterPro" id="IPR001005">
    <property type="entry name" value="SANT/Myb"/>
</dbReference>
<evidence type="ECO:0000256" key="1">
    <source>
        <dbReference type="ARBA" id="ARBA00004123"/>
    </source>
</evidence>
<dbReference type="STRING" id="157652.A0A371H1L5"/>
<dbReference type="Proteomes" id="UP000257109">
    <property type="component" value="Unassembled WGS sequence"/>
</dbReference>
<dbReference type="InterPro" id="IPR009057">
    <property type="entry name" value="Homeodomain-like_sf"/>
</dbReference>
<feature type="domain" description="HTH myb-type" evidence="9">
    <location>
        <begin position="94"/>
        <end position="143"/>
    </location>
</feature>
<evidence type="ECO:0000256" key="7">
    <source>
        <dbReference type="SAM" id="MobiDB-lite"/>
    </source>
</evidence>
<dbReference type="InterPro" id="IPR050560">
    <property type="entry name" value="MYB_TF"/>
</dbReference>
<dbReference type="PANTHER" id="PTHR45614">
    <property type="entry name" value="MYB PROTEIN-RELATED"/>
    <property type="match status" value="1"/>
</dbReference>
<dbReference type="GO" id="GO:0000981">
    <property type="term" value="F:DNA-binding transcription factor activity, RNA polymerase II-specific"/>
    <property type="evidence" value="ECO:0007669"/>
    <property type="project" value="TreeGrafter"/>
</dbReference>
<dbReference type="Pfam" id="PF00249">
    <property type="entry name" value="Myb_DNA-binding"/>
    <property type="match status" value="2"/>
</dbReference>
<dbReference type="PANTHER" id="PTHR45614:SF53">
    <property type="entry name" value="TRANSCRIPTIONAL ACTIVATOR MYB-LIKE"/>
    <property type="match status" value="1"/>
</dbReference>
<dbReference type="CDD" id="cd00167">
    <property type="entry name" value="SANT"/>
    <property type="match status" value="2"/>
</dbReference>
<dbReference type="PROSITE" id="PS50090">
    <property type="entry name" value="MYB_LIKE"/>
    <property type="match status" value="2"/>
</dbReference>
<evidence type="ECO:0000313" key="11">
    <source>
        <dbReference type="Proteomes" id="UP000257109"/>
    </source>
</evidence>
<gene>
    <name evidence="10" type="primary">MYB44</name>
    <name evidence="10" type="ORF">CR513_20624</name>
</gene>
<evidence type="ECO:0000259" key="9">
    <source>
        <dbReference type="PROSITE" id="PS51294"/>
    </source>
</evidence>
<dbReference type="PROSITE" id="PS51294">
    <property type="entry name" value="HTH_MYB"/>
    <property type="match status" value="2"/>
</dbReference>
<reference evidence="10" key="1">
    <citation type="submission" date="2018-05" db="EMBL/GenBank/DDBJ databases">
        <title>Draft genome of Mucuna pruriens seed.</title>
        <authorList>
            <person name="Nnadi N.E."/>
            <person name="Vos R."/>
            <person name="Hasami M.H."/>
            <person name="Devisetty U.K."/>
            <person name="Aguiy J.C."/>
        </authorList>
    </citation>
    <scope>NUCLEOTIDE SEQUENCE [LARGE SCALE GENOMIC DNA]</scope>
    <source>
        <strain evidence="10">JCA_2017</strain>
    </source>
</reference>
<accession>A0A371H1L5</accession>
<keyword evidence="4" id="KW-0238">DNA-binding</keyword>
<organism evidence="10 11">
    <name type="scientific">Mucuna pruriens</name>
    <name type="common">Velvet bean</name>
    <name type="synonym">Dolichos pruriens</name>
    <dbReference type="NCBI Taxonomy" id="157652"/>
    <lineage>
        <taxon>Eukaryota</taxon>
        <taxon>Viridiplantae</taxon>
        <taxon>Streptophyta</taxon>
        <taxon>Embryophyta</taxon>
        <taxon>Tracheophyta</taxon>
        <taxon>Spermatophyta</taxon>
        <taxon>Magnoliopsida</taxon>
        <taxon>eudicotyledons</taxon>
        <taxon>Gunneridae</taxon>
        <taxon>Pentapetalae</taxon>
        <taxon>rosids</taxon>
        <taxon>fabids</taxon>
        <taxon>Fabales</taxon>
        <taxon>Fabaceae</taxon>
        <taxon>Papilionoideae</taxon>
        <taxon>50 kb inversion clade</taxon>
        <taxon>NPAAA clade</taxon>
        <taxon>indigoferoid/millettioid clade</taxon>
        <taxon>Phaseoleae</taxon>
        <taxon>Mucuna</taxon>
    </lineage>
</organism>
<dbReference type="OrthoDB" id="2143914at2759"/>
<protein>
    <submittedName>
        <fullName evidence="10">Transcription factor MYB44</fullName>
    </submittedName>
</protein>
<dbReference type="SMART" id="SM00717">
    <property type="entry name" value="SANT"/>
    <property type="match status" value="2"/>
</dbReference>
<comment type="subcellular location">
    <subcellularLocation>
        <location evidence="1">Nucleus</location>
    </subcellularLocation>
</comment>
<dbReference type="EMBL" id="QJKJ01003835">
    <property type="protein sequence ID" value="RDX96681.1"/>
    <property type="molecule type" value="Genomic_DNA"/>
</dbReference>
<evidence type="ECO:0000259" key="8">
    <source>
        <dbReference type="PROSITE" id="PS50090"/>
    </source>
</evidence>
<keyword evidence="2" id="KW-0677">Repeat</keyword>
<feature type="domain" description="Myb-like" evidence="8">
    <location>
        <begin position="89"/>
        <end position="139"/>
    </location>
</feature>
<feature type="non-terminal residue" evidence="10">
    <location>
        <position position="1"/>
    </location>
</feature>
<feature type="domain" description="Myb-like" evidence="8">
    <location>
        <begin position="37"/>
        <end position="88"/>
    </location>
</feature>
<evidence type="ECO:0000256" key="2">
    <source>
        <dbReference type="ARBA" id="ARBA00022737"/>
    </source>
</evidence>
<sequence length="202" mass="22409">MKRSSSSSSSSYSSASVSASESTPGGGNDNNNKKNKNCNRIKGPWNAEEDGILTRLVETHGPRNWALISRSIKGRSGKSCRLRWCNQLSPAVEHRPFSTREDEVILHAHTRFGNKWATIARLLPGRTDNAVKNHWNATLKRRATQRRPFHADLDDDPFTRLTLAPPGSGSSVAVHHDRRQVSPPGFLDAMRDVISREGFSAL</sequence>
<proteinExistence type="predicted"/>
<dbReference type="GO" id="GO:0005634">
    <property type="term" value="C:nucleus"/>
    <property type="evidence" value="ECO:0007669"/>
    <property type="project" value="UniProtKB-SubCell"/>
</dbReference>
<dbReference type="AlphaFoldDB" id="A0A371H1L5"/>
<keyword evidence="11" id="KW-1185">Reference proteome</keyword>
<evidence type="ECO:0000256" key="5">
    <source>
        <dbReference type="ARBA" id="ARBA00023163"/>
    </source>
</evidence>
<dbReference type="FunFam" id="1.10.10.60:FF:000060">
    <property type="entry name" value="MYB transcription factor"/>
    <property type="match status" value="1"/>
</dbReference>
<comment type="caution">
    <text evidence="10">The sequence shown here is derived from an EMBL/GenBank/DDBJ whole genome shotgun (WGS) entry which is preliminary data.</text>
</comment>
<keyword evidence="6" id="KW-0539">Nucleus</keyword>
<feature type="domain" description="HTH myb-type" evidence="9">
    <location>
        <begin position="37"/>
        <end position="92"/>
    </location>
</feature>
<dbReference type="GO" id="GO:0000978">
    <property type="term" value="F:RNA polymerase II cis-regulatory region sequence-specific DNA binding"/>
    <property type="evidence" value="ECO:0007669"/>
    <property type="project" value="TreeGrafter"/>
</dbReference>
<evidence type="ECO:0000256" key="6">
    <source>
        <dbReference type="ARBA" id="ARBA00023242"/>
    </source>
</evidence>